<evidence type="ECO:0000313" key="2">
    <source>
        <dbReference type="Proteomes" id="UP000017175"/>
    </source>
</evidence>
<protein>
    <submittedName>
        <fullName evidence="1">Tail protein X</fullName>
    </submittedName>
</protein>
<dbReference type="InterPro" id="IPR008861">
    <property type="entry name" value="GpX-like"/>
</dbReference>
<dbReference type="EMBL" id="CP010945">
    <property type="protein sequence ID" value="AKV07189.1"/>
    <property type="molecule type" value="Genomic_DNA"/>
</dbReference>
<evidence type="ECO:0000313" key="1">
    <source>
        <dbReference type="EMBL" id="AKV07189.1"/>
    </source>
</evidence>
<dbReference type="OrthoDB" id="8759063at2"/>
<gene>
    <name evidence="1" type="ORF">B723_12525</name>
</gene>
<dbReference type="Proteomes" id="UP000017175">
    <property type="component" value="Chromosome"/>
</dbReference>
<proteinExistence type="predicted"/>
<dbReference type="AlphaFoldDB" id="A0A0K1QN48"/>
<dbReference type="Pfam" id="PF05489">
    <property type="entry name" value="Phage_tail_X"/>
    <property type="match status" value="1"/>
</dbReference>
<sequence length="70" mass="7481">MTTSVYAAQGDTVDAICWRVYGRTAGITEAVLEVNPGLSDLGTIIPHGTRVALPDIAPQAPELQMVNLWD</sequence>
<reference evidence="1 2" key="1">
    <citation type="journal article" date="2012" name="J. Bacteriol.">
        <title>Draft genome sequence of the cyanide-utilizing bacterium Pseudomonas fluorescens strain NCIMB 11764.</title>
        <authorList>
            <person name="Vilo C.A."/>
            <person name="Benedik M.J."/>
            <person name="Kunz D.A."/>
            <person name="Dong Q."/>
        </authorList>
    </citation>
    <scope>NUCLEOTIDE SEQUENCE [LARGE SCALE GENOMIC DNA]</scope>
    <source>
        <strain evidence="1 2">NCIMB 11764</strain>
    </source>
</reference>
<organism evidence="1 2">
    <name type="scientific">Pseudomonas fluorescens NCIMB 11764</name>
    <dbReference type="NCBI Taxonomy" id="1221522"/>
    <lineage>
        <taxon>Bacteria</taxon>
        <taxon>Pseudomonadati</taxon>
        <taxon>Pseudomonadota</taxon>
        <taxon>Gammaproteobacteria</taxon>
        <taxon>Pseudomonadales</taxon>
        <taxon>Pseudomonadaceae</taxon>
        <taxon>Pseudomonas</taxon>
    </lineage>
</organism>
<dbReference type="RefSeq" id="WP_017336928.1">
    <property type="nucleotide sequence ID" value="NZ_CP010945.1"/>
</dbReference>
<dbReference type="eggNOG" id="COG5004">
    <property type="taxonomic scope" value="Bacteria"/>
</dbReference>
<accession>A0A0K1QN48</accession>
<name>A0A0K1QN48_PSEFL</name>